<dbReference type="AlphaFoldDB" id="A0AAV1LTB2"/>
<dbReference type="InterPro" id="IPR050430">
    <property type="entry name" value="Peptidase_S1"/>
</dbReference>
<dbReference type="GO" id="GO:0004252">
    <property type="term" value="F:serine-type endopeptidase activity"/>
    <property type="evidence" value="ECO:0007669"/>
    <property type="project" value="InterPro"/>
</dbReference>
<protein>
    <recommendedName>
        <fullName evidence="7">Peptidase S1 domain-containing protein</fullName>
    </recommendedName>
</protein>
<evidence type="ECO:0000313" key="9">
    <source>
        <dbReference type="Proteomes" id="UP001314205"/>
    </source>
</evidence>
<evidence type="ECO:0000256" key="1">
    <source>
        <dbReference type="ARBA" id="ARBA00022670"/>
    </source>
</evidence>
<feature type="chain" id="PRO_5043640040" description="Peptidase S1 domain-containing protein" evidence="6">
    <location>
        <begin position="17"/>
        <end position="298"/>
    </location>
</feature>
<feature type="domain" description="Peptidase S1" evidence="7">
    <location>
        <begin position="27"/>
        <end position="274"/>
    </location>
</feature>
<comment type="caution">
    <text evidence="8">The sequence shown here is derived from an EMBL/GenBank/DDBJ whole genome shotgun (WGS) entry which is preliminary data.</text>
</comment>
<dbReference type="Pfam" id="PF00089">
    <property type="entry name" value="Trypsin"/>
    <property type="match status" value="1"/>
</dbReference>
<dbReference type="SMART" id="SM00020">
    <property type="entry name" value="Tryp_SPc"/>
    <property type="match status" value="1"/>
</dbReference>
<keyword evidence="1" id="KW-0645">Protease</keyword>
<keyword evidence="5" id="KW-0472">Membrane</keyword>
<keyword evidence="3" id="KW-0720">Serine protease</keyword>
<dbReference type="CDD" id="cd00190">
    <property type="entry name" value="Tryp_SPc"/>
    <property type="match status" value="1"/>
</dbReference>
<evidence type="ECO:0000256" key="2">
    <source>
        <dbReference type="ARBA" id="ARBA00022801"/>
    </source>
</evidence>
<dbReference type="InterPro" id="IPR009003">
    <property type="entry name" value="Peptidase_S1_PA"/>
</dbReference>
<dbReference type="PANTHER" id="PTHR24276:SF96">
    <property type="entry name" value="PEPTIDASE S1 DOMAIN-CONTAINING PROTEIN"/>
    <property type="match status" value="1"/>
</dbReference>
<dbReference type="InterPro" id="IPR043504">
    <property type="entry name" value="Peptidase_S1_PA_chymotrypsin"/>
</dbReference>
<sequence length="298" mass="32164">MSKLFLLLTIVYWVNAAQINRDVSNRIANGNIASELQFPYVVSLQQLGNAQASDTRGHRCGGVLVTLQHALTAASCLFDVVSGNATVIKPNEYRIFAGSSILTNDTSADRVRSIANFTIHPEYTGPPGFVNNIAIITFTTPYSNEVVQPLSLPPSDFEPADFTLCTMAGWGGANASASASTTLRYANKYIYNQYLCSSLYNPVPNSLNILPSMVCAASYDTISSGCDRDVGNPLVCNNTLTGVLFGTDQCKSSSYPELYTRVSTYSTWINSVSSAPTIFSSGTVMLYMIVVTFLLIGK</sequence>
<evidence type="ECO:0000259" key="7">
    <source>
        <dbReference type="PROSITE" id="PS50240"/>
    </source>
</evidence>
<keyword evidence="5" id="KW-1133">Transmembrane helix</keyword>
<keyword evidence="9" id="KW-1185">Reference proteome</keyword>
<keyword evidence="6" id="KW-0732">Signal</keyword>
<keyword evidence="2" id="KW-0378">Hydrolase</keyword>
<dbReference type="EMBL" id="CAVLGL010000104">
    <property type="protein sequence ID" value="CAK1598670.1"/>
    <property type="molecule type" value="Genomic_DNA"/>
</dbReference>
<keyword evidence="4" id="KW-1015">Disulfide bond</keyword>
<reference evidence="8 9" key="1">
    <citation type="submission" date="2023-11" db="EMBL/GenBank/DDBJ databases">
        <authorList>
            <person name="Hedman E."/>
            <person name="Englund M."/>
            <person name="Stromberg M."/>
            <person name="Nyberg Akerstrom W."/>
            <person name="Nylinder S."/>
            <person name="Jareborg N."/>
            <person name="Kallberg Y."/>
            <person name="Kronander E."/>
        </authorList>
    </citation>
    <scope>NUCLEOTIDE SEQUENCE [LARGE SCALE GENOMIC DNA]</scope>
</reference>
<name>A0AAV1LTB2_9NEOP</name>
<evidence type="ECO:0000313" key="8">
    <source>
        <dbReference type="EMBL" id="CAK1598670.1"/>
    </source>
</evidence>
<evidence type="ECO:0000256" key="4">
    <source>
        <dbReference type="ARBA" id="ARBA00023157"/>
    </source>
</evidence>
<gene>
    <name evidence="8" type="ORF">PARMNEM_LOCUS17636</name>
</gene>
<feature type="transmembrane region" description="Helical" evidence="5">
    <location>
        <begin position="278"/>
        <end position="296"/>
    </location>
</feature>
<evidence type="ECO:0000256" key="3">
    <source>
        <dbReference type="ARBA" id="ARBA00022825"/>
    </source>
</evidence>
<dbReference type="SUPFAM" id="SSF50494">
    <property type="entry name" value="Trypsin-like serine proteases"/>
    <property type="match status" value="1"/>
</dbReference>
<proteinExistence type="predicted"/>
<accession>A0AAV1LTB2</accession>
<dbReference type="InterPro" id="IPR001254">
    <property type="entry name" value="Trypsin_dom"/>
</dbReference>
<evidence type="ECO:0000256" key="6">
    <source>
        <dbReference type="SAM" id="SignalP"/>
    </source>
</evidence>
<dbReference type="GO" id="GO:0006508">
    <property type="term" value="P:proteolysis"/>
    <property type="evidence" value="ECO:0007669"/>
    <property type="project" value="UniProtKB-KW"/>
</dbReference>
<feature type="signal peptide" evidence="6">
    <location>
        <begin position="1"/>
        <end position="16"/>
    </location>
</feature>
<evidence type="ECO:0000256" key="5">
    <source>
        <dbReference type="SAM" id="Phobius"/>
    </source>
</evidence>
<dbReference type="PROSITE" id="PS50240">
    <property type="entry name" value="TRYPSIN_DOM"/>
    <property type="match status" value="1"/>
</dbReference>
<dbReference type="PANTHER" id="PTHR24276">
    <property type="entry name" value="POLYSERASE-RELATED"/>
    <property type="match status" value="1"/>
</dbReference>
<keyword evidence="5" id="KW-0812">Transmembrane</keyword>
<dbReference type="Gene3D" id="2.40.10.10">
    <property type="entry name" value="Trypsin-like serine proteases"/>
    <property type="match status" value="1"/>
</dbReference>
<organism evidence="8 9">
    <name type="scientific">Parnassius mnemosyne</name>
    <name type="common">clouded apollo</name>
    <dbReference type="NCBI Taxonomy" id="213953"/>
    <lineage>
        <taxon>Eukaryota</taxon>
        <taxon>Metazoa</taxon>
        <taxon>Ecdysozoa</taxon>
        <taxon>Arthropoda</taxon>
        <taxon>Hexapoda</taxon>
        <taxon>Insecta</taxon>
        <taxon>Pterygota</taxon>
        <taxon>Neoptera</taxon>
        <taxon>Endopterygota</taxon>
        <taxon>Lepidoptera</taxon>
        <taxon>Glossata</taxon>
        <taxon>Ditrysia</taxon>
        <taxon>Papilionoidea</taxon>
        <taxon>Papilionidae</taxon>
        <taxon>Parnassiinae</taxon>
        <taxon>Parnassini</taxon>
        <taxon>Parnassius</taxon>
        <taxon>Driopa</taxon>
    </lineage>
</organism>
<dbReference type="Proteomes" id="UP001314205">
    <property type="component" value="Unassembled WGS sequence"/>
</dbReference>